<feature type="transmembrane region" description="Helical" evidence="10">
    <location>
        <begin position="498"/>
        <end position="520"/>
    </location>
</feature>
<comment type="caution">
    <text evidence="13">The sequence shown here is derived from an EMBL/GenBank/DDBJ whole genome shotgun (WGS) entry which is preliminary data.</text>
</comment>
<evidence type="ECO:0000256" key="1">
    <source>
        <dbReference type="ARBA" id="ARBA00004141"/>
    </source>
</evidence>
<evidence type="ECO:0000256" key="7">
    <source>
        <dbReference type="ARBA" id="ARBA00023065"/>
    </source>
</evidence>
<dbReference type="Gene3D" id="1.20.1530.20">
    <property type="match status" value="1"/>
</dbReference>
<feature type="transmembrane region" description="Helical" evidence="10">
    <location>
        <begin position="124"/>
        <end position="148"/>
    </location>
</feature>
<proteinExistence type="predicted"/>
<keyword evidence="14" id="KW-1185">Reference proteome</keyword>
<dbReference type="GO" id="GO:0015297">
    <property type="term" value="F:antiporter activity"/>
    <property type="evidence" value="ECO:0007669"/>
    <property type="project" value="UniProtKB-KW"/>
</dbReference>
<dbReference type="InterPro" id="IPR006153">
    <property type="entry name" value="Cation/H_exchanger_TM"/>
</dbReference>
<evidence type="ECO:0000313" key="13">
    <source>
        <dbReference type="EMBL" id="TEB25992.1"/>
    </source>
</evidence>
<evidence type="ECO:0000256" key="8">
    <source>
        <dbReference type="ARBA" id="ARBA00023136"/>
    </source>
</evidence>
<evidence type="ECO:0000256" key="9">
    <source>
        <dbReference type="ARBA" id="ARBA00023201"/>
    </source>
</evidence>
<protein>
    <submittedName>
        <fullName evidence="13">Sodium/hydrogen exchanger</fullName>
    </submittedName>
</protein>
<sequence length="531" mass="56111">MSYTAPTLPHLVLTATFLALLPVTSHLSALLTNTDVLGPLTLGILWCSPFLPPPAPLLPQVYLPFLSYLGYVGLLLLIFDAGISTPTSHLFDLRNLTVSALAGFTGILVPIALSIALFHGAFGFPVLTAFATGAALCSTSLGTTVSLLSGQMKRSRVGAVLMSAALLDDVVGLVIAGVIENLAPRGEEEGAGIRWSTIVRPVLVSVAYALGTPVLAILARRAVRSGKIRLGLGIKRRAGKLLKVRRTHVNLFIIIITLMAFVATTHLAGTSELFGAYLAGAFLGYVFEGESTFEDGSGHDSNPADEVNNAILITFNSHIARTLLGPLLSPLFFASIGASIPVNQFFTIYLPGTQGLDGSVGMVRSHRVVWRGIVYSLLMILGKAVTGVWVFLFWKQIKPQEAGNASESTATVESAKPNEKVVATPVIEEDSHGSSLELAPPQDPNPLSSSLPSRASIALLLGLAMVARGEIALIVAQLARPLLILSDSASGTDSEEPFVIVMWAVMLTTFGGALGVGWVIRATKDRDWCAS</sequence>
<feature type="signal peptide" evidence="11">
    <location>
        <begin position="1"/>
        <end position="25"/>
    </location>
</feature>
<keyword evidence="9" id="KW-0739">Sodium transport</keyword>
<evidence type="ECO:0000256" key="10">
    <source>
        <dbReference type="SAM" id="Phobius"/>
    </source>
</evidence>
<dbReference type="EMBL" id="QPFP01000052">
    <property type="protein sequence ID" value="TEB25992.1"/>
    <property type="molecule type" value="Genomic_DNA"/>
</dbReference>
<dbReference type="AlphaFoldDB" id="A0A4Y7SVY9"/>
<evidence type="ECO:0000256" key="11">
    <source>
        <dbReference type="SAM" id="SignalP"/>
    </source>
</evidence>
<dbReference type="GO" id="GO:1902600">
    <property type="term" value="P:proton transmembrane transport"/>
    <property type="evidence" value="ECO:0007669"/>
    <property type="project" value="InterPro"/>
</dbReference>
<dbReference type="Pfam" id="PF00999">
    <property type="entry name" value="Na_H_Exchanger"/>
    <property type="match status" value="1"/>
</dbReference>
<dbReference type="OrthoDB" id="1288932at2759"/>
<feature type="transmembrane region" description="Helical" evidence="10">
    <location>
        <begin position="160"/>
        <end position="179"/>
    </location>
</feature>
<keyword evidence="3" id="KW-0050">Antiport</keyword>
<keyword evidence="4 10" id="KW-0812">Transmembrane</keyword>
<feature type="transmembrane region" description="Helical" evidence="10">
    <location>
        <begin position="61"/>
        <end position="83"/>
    </location>
</feature>
<evidence type="ECO:0000256" key="5">
    <source>
        <dbReference type="ARBA" id="ARBA00022989"/>
    </source>
</evidence>
<gene>
    <name evidence="13" type="ORF">FA13DRAFT_1737896</name>
</gene>
<feature type="chain" id="PRO_5021338635" evidence="11">
    <location>
        <begin position="26"/>
        <end position="531"/>
    </location>
</feature>
<keyword evidence="7" id="KW-0406">Ion transport</keyword>
<feature type="transmembrane region" description="Helical" evidence="10">
    <location>
        <begin position="199"/>
        <end position="219"/>
    </location>
</feature>
<dbReference type="PANTHER" id="PTHR43562:SF3">
    <property type="entry name" value="SODIUM ION_PROTON EXCHANGER (EUROFUNG)"/>
    <property type="match status" value="1"/>
</dbReference>
<dbReference type="PANTHER" id="PTHR43562">
    <property type="entry name" value="NAPA-TYPE SODIUM/HYDROGEN ANTIPORTER"/>
    <property type="match status" value="1"/>
</dbReference>
<evidence type="ECO:0000256" key="6">
    <source>
        <dbReference type="ARBA" id="ARBA00023053"/>
    </source>
</evidence>
<dbReference type="GO" id="GO:0016020">
    <property type="term" value="C:membrane"/>
    <property type="evidence" value="ECO:0007669"/>
    <property type="project" value="UniProtKB-SubCell"/>
</dbReference>
<feature type="transmembrane region" description="Helical" evidence="10">
    <location>
        <begin position="457"/>
        <end position="478"/>
    </location>
</feature>
<reference evidence="13 14" key="1">
    <citation type="journal article" date="2019" name="Nat. Ecol. Evol.">
        <title>Megaphylogeny resolves global patterns of mushroom evolution.</title>
        <authorList>
            <person name="Varga T."/>
            <person name="Krizsan K."/>
            <person name="Foldi C."/>
            <person name="Dima B."/>
            <person name="Sanchez-Garcia M."/>
            <person name="Sanchez-Ramirez S."/>
            <person name="Szollosi G.J."/>
            <person name="Szarkandi J.G."/>
            <person name="Papp V."/>
            <person name="Albert L."/>
            <person name="Andreopoulos W."/>
            <person name="Angelini C."/>
            <person name="Antonin V."/>
            <person name="Barry K.W."/>
            <person name="Bougher N.L."/>
            <person name="Buchanan P."/>
            <person name="Buyck B."/>
            <person name="Bense V."/>
            <person name="Catcheside P."/>
            <person name="Chovatia M."/>
            <person name="Cooper J."/>
            <person name="Damon W."/>
            <person name="Desjardin D."/>
            <person name="Finy P."/>
            <person name="Geml J."/>
            <person name="Haridas S."/>
            <person name="Hughes K."/>
            <person name="Justo A."/>
            <person name="Karasinski D."/>
            <person name="Kautmanova I."/>
            <person name="Kiss B."/>
            <person name="Kocsube S."/>
            <person name="Kotiranta H."/>
            <person name="LaButti K.M."/>
            <person name="Lechner B.E."/>
            <person name="Liimatainen K."/>
            <person name="Lipzen A."/>
            <person name="Lukacs Z."/>
            <person name="Mihaltcheva S."/>
            <person name="Morgado L.N."/>
            <person name="Niskanen T."/>
            <person name="Noordeloos M.E."/>
            <person name="Ohm R.A."/>
            <person name="Ortiz-Santana B."/>
            <person name="Ovrebo C."/>
            <person name="Racz N."/>
            <person name="Riley R."/>
            <person name="Savchenko A."/>
            <person name="Shiryaev A."/>
            <person name="Soop K."/>
            <person name="Spirin V."/>
            <person name="Szebenyi C."/>
            <person name="Tomsovsky M."/>
            <person name="Tulloss R.E."/>
            <person name="Uehling J."/>
            <person name="Grigoriev I.V."/>
            <person name="Vagvolgyi C."/>
            <person name="Papp T."/>
            <person name="Martin F.M."/>
            <person name="Miettinen O."/>
            <person name="Hibbett D.S."/>
            <person name="Nagy L.G."/>
        </authorList>
    </citation>
    <scope>NUCLEOTIDE SEQUENCE [LARGE SCALE GENOMIC DNA]</scope>
    <source>
        <strain evidence="13 14">FP101781</strain>
    </source>
</reference>
<feature type="transmembrane region" description="Helical" evidence="10">
    <location>
        <begin position="95"/>
        <end position="118"/>
    </location>
</feature>
<keyword evidence="6" id="KW-0915">Sodium</keyword>
<accession>A0A4Y7SVY9</accession>
<evidence type="ECO:0000259" key="12">
    <source>
        <dbReference type="Pfam" id="PF00999"/>
    </source>
</evidence>
<comment type="subcellular location">
    <subcellularLocation>
        <location evidence="1">Membrane</location>
        <topology evidence="1">Multi-pass membrane protein</topology>
    </subcellularLocation>
</comment>
<feature type="transmembrane region" description="Helical" evidence="10">
    <location>
        <begin position="249"/>
        <end position="268"/>
    </location>
</feature>
<feature type="transmembrane region" description="Helical" evidence="10">
    <location>
        <begin position="372"/>
        <end position="394"/>
    </location>
</feature>
<evidence type="ECO:0000256" key="4">
    <source>
        <dbReference type="ARBA" id="ARBA00022692"/>
    </source>
</evidence>
<dbReference type="Proteomes" id="UP000298030">
    <property type="component" value="Unassembled WGS sequence"/>
</dbReference>
<evidence type="ECO:0000256" key="3">
    <source>
        <dbReference type="ARBA" id="ARBA00022449"/>
    </source>
</evidence>
<keyword evidence="8 10" id="KW-0472">Membrane</keyword>
<evidence type="ECO:0000313" key="14">
    <source>
        <dbReference type="Proteomes" id="UP000298030"/>
    </source>
</evidence>
<evidence type="ECO:0000256" key="2">
    <source>
        <dbReference type="ARBA" id="ARBA00022448"/>
    </source>
</evidence>
<keyword evidence="2" id="KW-0813">Transport</keyword>
<keyword evidence="5 10" id="KW-1133">Transmembrane helix</keyword>
<organism evidence="13 14">
    <name type="scientific">Coprinellus micaceus</name>
    <name type="common">Glistening ink-cap mushroom</name>
    <name type="synonym">Coprinus micaceus</name>
    <dbReference type="NCBI Taxonomy" id="71717"/>
    <lineage>
        <taxon>Eukaryota</taxon>
        <taxon>Fungi</taxon>
        <taxon>Dikarya</taxon>
        <taxon>Basidiomycota</taxon>
        <taxon>Agaricomycotina</taxon>
        <taxon>Agaricomycetes</taxon>
        <taxon>Agaricomycetidae</taxon>
        <taxon>Agaricales</taxon>
        <taxon>Agaricineae</taxon>
        <taxon>Psathyrellaceae</taxon>
        <taxon>Coprinellus</taxon>
    </lineage>
</organism>
<dbReference type="GO" id="GO:0006814">
    <property type="term" value="P:sodium ion transport"/>
    <property type="evidence" value="ECO:0007669"/>
    <property type="project" value="UniProtKB-KW"/>
</dbReference>
<keyword evidence="11" id="KW-0732">Signal</keyword>
<dbReference type="InterPro" id="IPR038770">
    <property type="entry name" value="Na+/solute_symporter_sf"/>
</dbReference>
<name>A0A4Y7SVY9_COPMI</name>
<feature type="domain" description="Cation/H+ exchanger transmembrane" evidence="12">
    <location>
        <begin position="36"/>
        <end position="519"/>
    </location>
</feature>